<dbReference type="Proteomes" id="UP000691718">
    <property type="component" value="Unassembled WGS sequence"/>
</dbReference>
<accession>A0A8S3WTW7</accession>
<feature type="signal peptide" evidence="1">
    <location>
        <begin position="1"/>
        <end position="18"/>
    </location>
</feature>
<dbReference type="AlphaFoldDB" id="A0A8S3WTW7"/>
<comment type="caution">
    <text evidence="2">The sequence shown here is derived from an EMBL/GenBank/DDBJ whole genome shotgun (WGS) entry which is preliminary data.</text>
</comment>
<reference evidence="2" key="1">
    <citation type="submission" date="2021-04" db="EMBL/GenBank/DDBJ databases">
        <authorList>
            <person name="Tunstrom K."/>
        </authorList>
    </citation>
    <scope>NUCLEOTIDE SEQUENCE</scope>
</reference>
<sequence>MKSNVFSICLLVFEFVFATSIPVNGYYANPGQVCYLIDNSSSQQNDNPLQKQMLLAAYSQPLNTIAELNNKNNQVKYNSPASSTSPIPYPSHCTDERRSNILSTLFSIPATVANSLLNGEITV</sequence>
<organism evidence="2 3">
    <name type="scientific">Parnassius apollo</name>
    <name type="common">Apollo butterfly</name>
    <name type="synonym">Papilio apollo</name>
    <dbReference type="NCBI Taxonomy" id="110799"/>
    <lineage>
        <taxon>Eukaryota</taxon>
        <taxon>Metazoa</taxon>
        <taxon>Ecdysozoa</taxon>
        <taxon>Arthropoda</taxon>
        <taxon>Hexapoda</taxon>
        <taxon>Insecta</taxon>
        <taxon>Pterygota</taxon>
        <taxon>Neoptera</taxon>
        <taxon>Endopterygota</taxon>
        <taxon>Lepidoptera</taxon>
        <taxon>Glossata</taxon>
        <taxon>Ditrysia</taxon>
        <taxon>Papilionoidea</taxon>
        <taxon>Papilionidae</taxon>
        <taxon>Parnassiinae</taxon>
        <taxon>Parnassini</taxon>
        <taxon>Parnassius</taxon>
        <taxon>Parnassius</taxon>
    </lineage>
</organism>
<gene>
    <name evidence="2" type="ORF">PAPOLLO_LOCUS10034</name>
</gene>
<evidence type="ECO:0000313" key="3">
    <source>
        <dbReference type="Proteomes" id="UP000691718"/>
    </source>
</evidence>
<keyword evidence="3" id="KW-1185">Reference proteome</keyword>
<evidence type="ECO:0000313" key="2">
    <source>
        <dbReference type="EMBL" id="CAG4980389.1"/>
    </source>
</evidence>
<protein>
    <submittedName>
        <fullName evidence="2">(apollo) hypothetical protein</fullName>
    </submittedName>
</protein>
<name>A0A8S3WTW7_PARAO</name>
<keyword evidence="1" id="KW-0732">Signal</keyword>
<feature type="chain" id="PRO_5035898793" evidence="1">
    <location>
        <begin position="19"/>
        <end position="123"/>
    </location>
</feature>
<proteinExistence type="predicted"/>
<dbReference type="EMBL" id="CAJQZP010000706">
    <property type="protein sequence ID" value="CAG4980389.1"/>
    <property type="molecule type" value="Genomic_DNA"/>
</dbReference>
<evidence type="ECO:0000256" key="1">
    <source>
        <dbReference type="SAM" id="SignalP"/>
    </source>
</evidence>